<dbReference type="PANTHER" id="PTHR46564">
    <property type="entry name" value="TRANSPOSASE"/>
    <property type="match status" value="1"/>
</dbReference>
<dbReference type="STRING" id="229533.I1RQY8"/>
<dbReference type="KEGG" id="fgr:FGSG_06490"/>
<dbReference type="AlphaFoldDB" id="I1RQY8"/>
<feature type="domain" description="Tc1-like transposase DDE" evidence="1">
    <location>
        <begin position="61"/>
        <end position="145"/>
    </location>
</feature>
<dbReference type="PANTHER" id="PTHR46564:SF1">
    <property type="entry name" value="TRANSPOSASE"/>
    <property type="match status" value="1"/>
</dbReference>
<dbReference type="Gene3D" id="3.30.420.10">
    <property type="entry name" value="Ribonuclease H-like superfamily/Ribonuclease H"/>
    <property type="match status" value="1"/>
</dbReference>
<name>I1RQY8_GIBZE</name>
<dbReference type="Pfam" id="PF13358">
    <property type="entry name" value="DDE_3"/>
    <property type="match status" value="1"/>
</dbReference>
<dbReference type="InterPro" id="IPR036397">
    <property type="entry name" value="RNaseH_sf"/>
</dbReference>
<dbReference type="InParanoid" id="I1RQY8"/>
<reference evidence="3" key="4">
    <citation type="submission" date="2017-01" db="UniProtKB">
        <authorList>
            <consortium name="EnsemblFungi"/>
        </authorList>
    </citation>
    <scope>IDENTIFICATION</scope>
    <source>
        <strain evidence="3">PH-1 / ATCC MYA-4620 / FGSC 9075 / NRRL 31084</strain>
    </source>
</reference>
<reference evidence="2 4" key="3">
    <citation type="journal article" date="2015" name="BMC Genomics">
        <title>The completed genome sequence of the pathogenic ascomycete fungus Fusarium graminearum.</title>
        <authorList>
            <person name="King R."/>
            <person name="Urban M."/>
            <person name="Hammond-Kosack M.C."/>
            <person name="Hassani-Pak K."/>
            <person name="Hammond-Kosack K.E."/>
        </authorList>
    </citation>
    <scope>NUCLEOTIDE SEQUENCE [LARGE SCALE GENOMIC DNA]</scope>
    <source>
        <strain evidence="4">ATCC MYA-4620 / CBS 123657 / FGSC 9075 / NRRL 31084 / PH-1</strain>
        <strain evidence="2">PH-1</strain>
    </source>
</reference>
<dbReference type="GO" id="GO:0003676">
    <property type="term" value="F:nucleic acid binding"/>
    <property type="evidence" value="ECO:0007669"/>
    <property type="project" value="InterPro"/>
</dbReference>
<dbReference type="HOGENOM" id="CLU_1731627_0_0_1"/>
<dbReference type="VEuPathDB" id="FungiDB:FGRAMPH1_01G22415"/>
<accession>A0A098DWK0</accession>
<dbReference type="Proteomes" id="UP000070720">
    <property type="component" value="Chromosome 4"/>
</dbReference>
<keyword evidence="4" id="KW-1185">Reference proteome</keyword>
<gene>
    <name evidence="2" type="ORF">FGRAMPH1_01T22415</name>
</gene>
<sequence>MLDGLCHKLSNELWLHGEEMITFLRDKYEVEVSVSRTTWTLQSRKWSKKIARGVARQTYSPDGIVLSRIVRGSTDHVMFEDFIKQLLCHCGKFSQRKSALAMDNASFYRDCKVRELCSATGTEVLFLPAYLPGLNPVEEHLREVEGLTRKEQYA</sequence>
<dbReference type="RefSeq" id="XP_011326097.1">
    <property type="nucleotide sequence ID" value="XM_011327795.1"/>
</dbReference>
<proteinExistence type="predicted"/>
<accession>I1RQY8</accession>
<protein>
    <submittedName>
        <fullName evidence="2">Chromosome 4, complete genome</fullName>
    </submittedName>
</protein>
<dbReference type="EMBL" id="HG970335">
    <property type="protein sequence ID" value="CEF85724.1"/>
    <property type="molecule type" value="Genomic_DNA"/>
</dbReference>
<reference evidence="3 4" key="1">
    <citation type="journal article" date="2007" name="Science">
        <title>The Fusarium graminearum genome reveals a link between localized polymorphism and pathogen specialization.</title>
        <authorList>
            <person name="Cuomo C.A."/>
            <person name="Gueldener U."/>
            <person name="Xu J.-R."/>
            <person name="Trail F."/>
            <person name="Turgeon B.G."/>
            <person name="Di Pietro A."/>
            <person name="Walton J.D."/>
            <person name="Ma L.-J."/>
            <person name="Baker S.E."/>
            <person name="Rep M."/>
            <person name="Adam G."/>
            <person name="Antoniw J."/>
            <person name="Baldwin T."/>
            <person name="Calvo S.E."/>
            <person name="Chang Y.-L."/>
            <person name="DeCaprio D."/>
            <person name="Gale L.R."/>
            <person name="Gnerre S."/>
            <person name="Goswami R.S."/>
            <person name="Hammond-Kosack K."/>
            <person name="Harris L.J."/>
            <person name="Hilburn K."/>
            <person name="Kennell J.C."/>
            <person name="Kroken S."/>
            <person name="Magnuson J.K."/>
            <person name="Mannhaupt G."/>
            <person name="Mauceli E.W."/>
            <person name="Mewes H.-W."/>
            <person name="Mitterbauer R."/>
            <person name="Muehlbauer G."/>
            <person name="Muensterkoetter M."/>
            <person name="Nelson D."/>
            <person name="O'Donnell K."/>
            <person name="Ouellet T."/>
            <person name="Qi W."/>
            <person name="Quesneville H."/>
            <person name="Roncero M.I.G."/>
            <person name="Seong K.-Y."/>
            <person name="Tetko I.V."/>
            <person name="Urban M."/>
            <person name="Waalwijk C."/>
            <person name="Ward T.J."/>
            <person name="Yao J."/>
            <person name="Birren B.W."/>
            <person name="Kistler H.C."/>
        </authorList>
    </citation>
    <scope>NUCLEOTIDE SEQUENCE [LARGE SCALE GENOMIC DNA]</scope>
    <source>
        <strain evidence="4">ATCC MYA-4620 / CBS 123657 / FGSC 9075 / NRRL 31084 / PH-1</strain>
        <strain evidence="3">PH-1 / ATCC MYA-4620 / FGSC 9075 / NRRL 31084</strain>
    </source>
</reference>
<reference evidence="3 4" key="2">
    <citation type="journal article" date="2010" name="Nature">
        <title>Comparative genomics reveals mobile pathogenicity chromosomes in Fusarium.</title>
        <authorList>
            <person name="Ma L.J."/>
            <person name="van der Does H.C."/>
            <person name="Borkovich K.A."/>
            <person name="Coleman J.J."/>
            <person name="Daboussi M.J."/>
            <person name="Di Pietro A."/>
            <person name="Dufresne M."/>
            <person name="Freitag M."/>
            <person name="Grabherr M."/>
            <person name="Henrissat B."/>
            <person name="Houterman P.M."/>
            <person name="Kang S."/>
            <person name="Shim W.B."/>
            <person name="Woloshuk C."/>
            <person name="Xie X."/>
            <person name="Xu J.R."/>
            <person name="Antoniw J."/>
            <person name="Baker S.E."/>
            <person name="Bluhm B.H."/>
            <person name="Breakspear A."/>
            <person name="Brown D.W."/>
            <person name="Butchko R.A."/>
            <person name="Chapman S."/>
            <person name="Coulson R."/>
            <person name="Coutinho P.M."/>
            <person name="Danchin E.G."/>
            <person name="Diener A."/>
            <person name="Gale L.R."/>
            <person name="Gardiner D.M."/>
            <person name="Goff S."/>
            <person name="Hammond-Kosack K.E."/>
            <person name="Hilburn K."/>
            <person name="Hua-Van A."/>
            <person name="Jonkers W."/>
            <person name="Kazan K."/>
            <person name="Kodira C.D."/>
            <person name="Koehrsen M."/>
            <person name="Kumar L."/>
            <person name="Lee Y.H."/>
            <person name="Li L."/>
            <person name="Manners J.M."/>
            <person name="Miranda-Saavedra D."/>
            <person name="Mukherjee M."/>
            <person name="Park G."/>
            <person name="Park J."/>
            <person name="Park S.Y."/>
            <person name="Proctor R.H."/>
            <person name="Regev A."/>
            <person name="Ruiz-Roldan M.C."/>
            <person name="Sain D."/>
            <person name="Sakthikumar S."/>
            <person name="Sykes S."/>
            <person name="Schwartz D.C."/>
            <person name="Turgeon B.G."/>
            <person name="Wapinski I."/>
            <person name="Yoder O."/>
            <person name="Young S."/>
            <person name="Zeng Q."/>
            <person name="Zhou S."/>
            <person name="Galagan J."/>
            <person name="Cuomo C.A."/>
            <person name="Kistler H.C."/>
            <person name="Rep M."/>
        </authorList>
    </citation>
    <scope>GENOME REANNOTATION</scope>
    <source>
        <strain evidence="4">ATCC MYA-4620 / CBS 123657 / FGSC 9075 / NRRL 31084 / PH-1</strain>
        <strain evidence="3">PH-1 / ATCC MYA-4620 / FGSC 9075 / NRRL 31084</strain>
    </source>
</reference>
<evidence type="ECO:0000313" key="2">
    <source>
        <dbReference type="EMBL" id="CEF85724.1"/>
    </source>
</evidence>
<evidence type="ECO:0000313" key="4">
    <source>
        <dbReference type="Proteomes" id="UP000070720"/>
    </source>
</evidence>
<dbReference type="EnsemblFungi" id="CEF85724">
    <property type="protein sequence ID" value="CEF85724"/>
    <property type="gene ID" value="FGRRES_06490"/>
</dbReference>
<organism evidence="2 4">
    <name type="scientific">Gibberella zeae (strain ATCC MYA-4620 / CBS 123657 / FGSC 9075 / NRRL 31084 / PH-1)</name>
    <name type="common">Wheat head blight fungus</name>
    <name type="synonym">Fusarium graminearum</name>
    <dbReference type="NCBI Taxonomy" id="229533"/>
    <lineage>
        <taxon>Eukaryota</taxon>
        <taxon>Fungi</taxon>
        <taxon>Dikarya</taxon>
        <taxon>Ascomycota</taxon>
        <taxon>Pezizomycotina</taxon>
        <taxon>Sordariomycetes</taxon>
        <taxon>Hypocreomycetidae</taxon>
        <taxon>Hypocreales</taxon>
        <taxon>Nectriaceae</taxon>
        <taxon>Fusarium</taxon>
    </lineage>
</organism>
<evidence type="ECO:0000259" key="1">
    <source>
        <dbReference type="Pfam" id="PF13358"/>
    </source>
</evidence>
<evidence type="ECO:0000313" key="3">
    <source>
        <dbReference type="EnsemblFungi" id="CEF85724"/>
    </source>
</evidence>
<dbReference type="InterPro" id="IPR038717">
    <property type="entry name" value="Tc1-like_DDE_dom"/>
</dbReference>